<evidence type="ECO:0000313" key="2">
    <source>
        <dbReference type="EMBL" id="CUN69190.1"/>
    </source>
</evidence>
<protein>
    <submittedName>
        <fullName evidence="2">DNA polymerase III DnaE</fullName>
        <ecNumber evidence="2">2.7.7.7</ecNumber>
    </submittedName>
</protein>
<dbReference type="Proteomes" id="UP000095558">
    <property type="component" value="Unassembled WGS sequence"/>
</dbReference>
<dbReference type="EC" id="2.7.7.7" evidence="2"/>
<accession>A0A174G4B8</accession>
<keyword evidence="2" id="KW-0808">Transferase</keyword>
<keyword evidence="2" id="KW-0548">Nucleotidyltransferase</keyword>
<organism evidence="2 3">
    <name type="scientific">Clostridium disporicum</name>
    <dbReference type="NCBI Taxonomy" id="84024"/>
    <lineage>
        <taxon>Bacteria</taxon>
        <taxon>Bacillati</taxon>
        <taxon>Bacillota</taxon>
        <taxon>Clostridia</taxon>
        <taxon>Eubacteriales</taxon>
        <taxon>Clostridiaceae</taxon>
        <taxon>Clostridium</taxon>
    </lineage>
</organism>
<gene>
    <name evidence="2" type="primary">dnaE_3</name>
    <name evidence="2" type="ORF">ERS852470_00495</name>
</gene>
<dbReference type="GO" id="GO:0006260">
    <property type="term" value="P:DNA replication"/>
    <property type="evidence" value="ECO:0007669"/>
    <property type="project" value="InterPro"/>
</dbReference>
<dbReference type="InterPro" id="IPR040982">
    <property type="entry name" value="DNA_pol3_finger"/>
</dbReference>
<dbReference type="Pfam" id="PF17657">
    <property type="entry name" value="DNA_pol3_finger"/>
    <property type="match status" value="1"/>
</dbReference>
<dbReference type="PANTHER" id="PTHR32294">
    <property type="entry name" value="DNA POLYMERASE III SUBUNIT ALPHA"/>
    <property type="match status" value="1"/>
</dbReference>
<dbReference type="PANTHER" id="PTHR32294:SF0">
    <property type="entry name" value="DNA POLYMERASE III SUBUNIT ALPHA"/>
    <property type="match status" value="1"/>
</dbReference>
<evidence type="ECO:0000259" key="1">
    <source>
        <dbReference type="Pfam" id="PF17657"/>
    </source>
</evidence>
<feature type="domain" description="DNA polymerase III alpha subunit finger" evidence="1">
    <location>
        <begin position="1"/>
        <end position="44"/>
    </location>
</feature>
<dbReference type="GO" id="GO:0003887">
    <property type="term" value="F:DNA-directed DNA polymerase activity"/>
    <property type="evidence" value="ECO:0007669"/>
    <property type="project" value="UniProtKB-EC"/>
</dbReference>
<dbReference type="GO" id="GO:0008408">
    <property type="term" value="F:3'-5' exonuclease activity"/>
    <property type="evidence" value="ECO:0007669"/>
    <property type="project" value="InterPro"/>
</dbReference>
<sequence length="87" mass="10054">MQIVRDLGGYSLGRSDMVRRAMSKKKHSVMEQERKNFIYGIVDENGNVEVPGCLRNGISEKAANEIFDQMMDFASYAFYKKVNDYYV</sequence>
<proteinExistence type="predicted"/>
<name>A0A174G4B8_9CLOT</name>
<dbReference type="AlphaFoldDB" id="A0A174G4B8"/>
<dbReference type="EMBL" id="CYZV01000004">
    <property type="protein sequence ID" value="CUN69190.1"/>
    <property type="molecule type" value="Genomic_DNA"/>
</dbReference>
<evidence type="ECO:0000313" key="3">
    <source>
        <dbReference type="Proteomes" id="UP000095558"/>
    </source>
</evidence>
<reference evidence="2 3" key="1">
    <citation type="submission" date="2015-09" db="EMBL/GenBank/DDBJ databases">
        <authorList>
            <consortium name="Pathogen Informatics"/>
        </authorList>
    </citation>
    <scope>NUCLEOTIDE SEQUENCE [LARGE SCALE GENOMIC DNA]</scope>
    <source>
        <strain evidence="2 3">2789STDY5834855</strain>
    </source>
</reference>
<dbReference type="InterPro" id="IPR004805">
    <property type="entry name" value="DnaE2/DnaE/PolC"/>
</dbReference>